<proteinExistence type="inferred from homology"/>
<keyword evidence="5" id="KW-1185">Reference proteome</keyword>
<dbReference type="KEGG" id="care:LT85_2738"/>
<dbReference type="EC" id="3.2.2.n1" evidence="3"/>
<dbReference type="HOGENOM" id="CLU_058336_4_2_4"/>
<dbReference type="EMBL" id="CP009962">
    <property type="protein sequence ID" value="AIY41896.1"/>
    <property type="molecule type" value="Genomic_DNA"/>
</dbReference>
<dbReference type="Proteomes" id="UP000030302">
    <property type="component" value="Chromosome"/>
</dbReference>
<dbReference type="InterPro" id="IPR005269">
    <property type="entry name" value="LOG"/>
</dbReference>
<dbReference type="NCBIfam" id="TIGR00730">
    <property type="entry name" value="Rossman fold protein, TIGR00730 family"/>
    <property type="match status" value="1"/>
</dbReference>
<dbReference type="InterPro" id="IPR031100">
    <property type="entry name" value="LOG_fam"/>
</dbReference>
<keyword evidence="3" id="KW-0203">Cytokinin biosynthesis</keyword>
<dbReference type="GO" id="GO:0005829">
    <property type="term" value="C:cytosol"/>
    <property type="evidence" value="ECO:0007669"/>
    <property type="project" value="TreeGrafter"/>
</dbReference>
<dbReference type="Gene3D" id="3.40.50.450">
    <property type="match status" value="1"/>
</dbReference>
<comment type="similarity">
    <text evidence="2 3">Belongs to the LOG family.</text>
</comment>
<dbReference type="Pfam" id="PF03641">
    <property type="entry name" value="Lysine_decarbox"/>
    <property type="match status" value="1"/>
</dbReference>
<name>A0A0A1FBJ1_9BURK</name>
<evidence type="ECO:0000313" key="5">
    <source>
        <dbReference type="Proteomes" id="UP000030302"/>
    </source>
</evidence>
<dbReference type="GO" id="GO:0009691">
    <property type="term" value="P:cytokinin biosynthetic process"/>
    <property type="evidence" value="ECO:0007669"/>
    <property type="project" value="UniProtKB-UniRule"/>
</dbReference>
<protein>
    <recommendedName>
        <fullName evidence="3">Cytokinin riboside 5'-monophosphate phosphoribohydrolase</fullName>
        <ecNumber evidence="3">3.2.2.n1</ecNumber>
    </recommendedName>
</protein>
<reference evidence="5" key="1">
    <citation type="journal article" date="2014" name="Soil Biol. Biochem.">
        <title>Structure and function of bacterial communities in ageing soils: Insights from the Mendocino ecological staircase.</title>
        <authorList>
            <person name="Uroz S."/>
            <person name="Tech J.J."/>
            <person name="Sawaya N.A."/>
            <person name="Frey-Klett P."/>
            <person name="Leveau J.H.J."/>
        </authorList>
    </citation>
    <scope>NUCLEOTIDE SEQUENCE [LARGE SCALE GENOMIC DNA]</scope>
    <source>
        <strain evidence="5">Cal35</strain>
    </source>
</reference>
<dbReference type="GO" id="GO:0008714">
    <property type="term" value="F:AMP nucleosidase activity"/>
    <property type="evidence" value="ECO:0007669"/>
    <property type="project" value="UniProtKB-EC"/>
</dbReference>
<accession>A0A0A1FBJ1</accession>
<dbReference type="PANTHER" id="PTHR31223">
    <property type="entry name" value="LOG FAMILY PROTEIN YJL055W"/>
    <property type="match status" value="1"/>
</dbReference>
<dbReference type="STRING" id="279058.LT85_2738"/>
<evidence type="ECO:0000256" key="1">
    <source>
        <dbReference type="ARBA" id="ARBA00000274"/>
    </source>
</evidence>
<dbReference type="PANTHER" id="PTHR31223:SF70">
    <property type="entry name" value="LOG FAMILY PROTEIN YJL055W"/>
    <property type="match status" value="1"/>
</dbReference>
<dbReference type="AlphaFoldDB" id="A0A0A1FBJ1"/>
<dbReference type="SUPFAM" id="SSF102405">
    <property type="entry name" value="MCP/YpsA-like"/>
    <property type="match status" value="1"/>
</dbReference>
<gene>
    <name evidence="4" type="ORF">LT85_2738</name>
</gene>
<evidence type="ECO:0000256" key="2">
    <source>
        <dbReference type="ARBA" id="ARBA00006763"/>
    </source>
</evidence>
<keyword evidence="3" id="KW-0378">Hydrolase</keyword>
<evidence type="ECO:0000313" key="4">
    <source>
        <dbReference type="EMBL" id="AIY41896.1"/>
    </source>
</evidence>
<sequence>MTSIKSLCIYCGSSPGATPVYAQAARGLAQAMVEDNIALVYGGGNVGLMGIIADEVIRLGGQATGVIPEALLKKELGHNGLTQLHIVKDMHERKAMMAELSDGFIAMPGGVGTLEELFEVVTWAQLGFHQKPIGLLNVDGFYDGLLQFIQHMVTQRFLKGEQAELMMAEAQPTDLLQRFKSFAPLHVPKWLDRTTI</sequence>
<evidence type="ECO:0000256" key="3">
    <source>
        <dbReference type="RuleBase" id="RU363015"/>
    </source>
</evidence>
<organism evidence="4 5">
    <name type="scientific">Collimonas arenae</name>
    <dbReference type="NCBI Taxonomy" id="279058"/>
    <lineage>
        <taxon>Bacteria</taxon>
        <taxon>Pseudomonadati</taxon>
        <taxon>Pseudomonadota</taxon>
        <taxon>Betaproteobacteria</taxon>
        <taxon>Burkholderiales</taxon>
        <taxon>Oxalobacteraceae</taxon>
        <taxon>Collimonas</taxon>
    </lineage>
</organism>
<comment type="catalytic activity">
    <reaction evidence="1">
        <text>AMP + H2O = D-ribose 5-phosphate + adenine</text>
        <dbReference type="Rhea" id="RHEA:20129"/>
        <dbReference type="ChEBI" id="CHEBI:15377"/>
        <dbReference type="ChEBI" id="CHEBI:16708"/>
        <dbReference type="ChEBI" id="CHEBI:78346"/>
        <dbReference type="ChEBI" id="CHEBI:456215"/>
        <dbReference type="EC" id="3.2.2.4"/>
    </reaction>
</comment>